<reference evidence="2" key="1">
    <citation type="journal article" date="2019" name="Int. J. Syst. Evol. Microbiol.">
        <title>The Global Catalogue of Microorganisms (GCM) 10K type strain sequencing project: providing services to taxonomists for standard genome sequencing and annotation.</title>
        <authorList>
            <consortium name="The Broad Institute Genomics Platform"/>
            <consortium name="The Broad Institute Genome Sequencing Center for Infectious Disease"/>
            <person name="Wu L."/>
            <person name="Ma J."/>
        </authorList>
    </citation>
    <scope>NUCLEOTIDE SEQUENCE [LARGE SCALE GENOMIC DNA]</scope>
    <source>
        <strain evidence="2">JCM 16544</strain>
    </source>
</reference>
<evidence type="ECO:0008006" key="3">
    <source>
        <dbReference type="Google" id="ProtNLM"/>
    </source>
</evidence>
<gene>
    <name evidence="1" type="ORF">GCM10022200_09110</name>
</gene>
<keyword evidence="2" id="KW-1185">Reference proteome</keyword>
<dbReference type="RefSeq" id="WP_344736705.1">
    <property type="nucleotide sequence ID" value="NZ_BAAAYU010000001.1"/>
</dbReference>
<dbReference type="EMBL" id="BAAAYU010000001">
    <property type="protein sequence ID" value="GAA3628721.1"/>
    <property type="molecule type" value="Genomic_DNA"/>
</dbReference>
<accession>A0ABP7AB81</accession>
<sequence>MKRGAIIGLAAGAAALVVAAGAAWWFLGRPAGPDAAAQAYLDALAAGDAAGAIELLAASPGDDAETAFAGAETYLAEPAVIATTEDDRGGATVDVRFTLDGDEVMSSFDLTLDADGWRVDADGVGTLRADATLGDSVIVGGVLQPSSESAPLLPAVYPVTAAPRGIVDGSTSAIIVPGAAIDLAIEASLSADATALAQTRLDGYADGCAAPASAVPDNCGLRVPWAADLATLDAIAFRIEAHPIITLSPDATAFDAVGGEIVATATGTTRAGSTASFTYRADDWALRGSVLLTGDEMVLSVR</sequence>
<proteinExistence type="predicted"/>
<dbReference type="Proteomes" id="UP001501697">
    <property type="component" value="Unassembled WGS sequence"/>
</dbReference>
<evidence type="ECO:0000313" key="2">
    <source>
        <dbReference type="Proteomes" id="UP001501697"/>
    </source>
</evidence>
<evidence type="ECO:0000313" key="1">
    <source>
        <dbReference type="EMBL" id="GAA3628721.1"/>
    </source>
</evidence>
<organism evidence="1 2">
    <name type="scientific">Microbacterium awajiense</name>
    <dbReference type="NCBI Taxonomy" id="415214"/>
    <lineage>
        <taxon>Bacteria</taxon>
        <taxon>Bacillati</taxon>
        <taxon>Actinomycetota</taxon>
        <taxon>Actinomycetes</taxon>
        <taxon>Micrococcales</taxon>
        <taxon>Microbacteriaceae</taxon>
        <taxon>Microbacterium</taxon>
    </lineage>
</organism>
<comment type="caution">
    <text evidence="1">The sequence shown here is derived from an EMBL/GenBank/DDBJ whole genome shotgun (WGS) entry which is preliminary data.</text>
</comment>
<name>A0ABP7AB81_9MICO</name>
<protein>
    <recommendedName>
        <fullName evidence="3">NTF2-like N-terminal transpeptidase domain-containing protein</fullName>
    </recommendedName>
</protein>